<evidence type="ECO:0000256" key="3">
    <source>
        <dbReference type="ARBA" id="ARBA00022490"/>
    </source>
</evidence>
<keyword evidence="5" id="KW-0493">Microtubule</keyword>
<keyword evidence="3" id="KW-0963">Cytoplasm</keyword>
<keyword evidence="6" id="KW-0498">Mitosis</keyword>
<evidence type="ECO:0000256" key="9">
    <source>
        <dbReference type="ARBA" id="ARBA00023306"/>
    </source>
</evidence>
<dbReference type="KEGG" id="oki:109868108"/>
<evidence type="ECO:0000256" key="8">
    <source>
        <dbReference type="ARBA" id="ARBA00023212"/>
    </source>
</evidence>
<dbReference type="PANTHER" id="PTHR31570:SF1">
    <property type="entry name" value="HAUS AUGMIN-LIKE COMPLEX SUBUNIT 1"/>
    <property type="match status" value="1"/>
</dbReference>
<dbReference type="GO" id="GO:0005819">
    <property type="term" value="C:spindle"/>
    <property type="evidence" value="ECO:0007669"/>
    <property type="project" value="UniProtKB-SubCell"/>
</dbReference>
<dbReference type="GO" id="GO:0070652">
    <property type="term" value="C:HAUS complex"/>
    <property type="evidence" value="ECO:0007669"/>
    <property type="project" value="InterPro"/>
</dbReference>
<dbReference type="AlphaFoldDB" id="A0A8C7JH19"/>
<dbReference type="InterPro" id="IPR026243">
    <property type="entry name" value="HAUS1"/>
</dbReference>
<keyword evidence="9" id="KW-0131">Cell cycle</keyword>
<accession>A0A8C7JH19</accession>
<protein>
    <submittedName>
        <fullName evidence="11">HAUS augmin-like complex, subunit 1</fullName>
    </submittedName>
</protein>
<keyword evidence="4" id="KW-0132">Cell division</keyword>
<evidence type="ECO:0000256" key="10">
    <source>
        <dbReference type="SAM" id="Coils"/>
    </source>
</evidence>
<dbReference type="CTD" id="115106"/>
<dbReference type="Pfam" id="PF25762">
    <property type="entry name" value="HAUS1"/>
    <property type="match status" value="1"/>
</dbReference>
<evidence type="ECO:0000256" key="1">
    <source>
        <dbReference type="ARBA" id="ARBA00004186"/>
    </source>
</evidence>
<dbReference type="GO" id="GO:0051301">
    <property type="term" value="P:cell division"/>
    <property type="evidence" value="ECO:0007669"/>
    <property type="project" value="UniProtKB-KW"/>
</dbReference>
<keyword evidence="8" id="KW-0206">Cytoskeleton</keyword>
<evidence type="ECO:0000256" key="4">
    <source>
        <dbReference type="ARBA" id="ARBA00022618"/>
    </source>
</evidence>
<evidence type="ECO:0000256" key="2">
    <source>
        <dbReference type="ARBA" id="ARBA00005479"/>
    </source>
</evidence>
<keyword evidence="12" id="KW-1185">Reference proteome</keyword>
<dbReference type="GO" id="GO:0005874">
    <property type="term" value="C:microtubule"/>
    <property type="evidence" value="ECO:0007669"/>
    <property type="project" value="UniProtKB-KW"/>
</dbReference>
<dbReference type="GO" id="GO:0005829">
    <property type="term" value="C:cytosol"/>
    <property type="evidence" value="ECO:0007669"/>
    <property type="project" value="TreeGrafter"/>
</dbReference>
<reference evidence="11" key="2">
    <citation type="submission" date="2025-09" db="UniProtKB">
        <authorList>
            <consortium name="Ensembl"/>
        </authorList>
    </citation>
    <scope>IDENTIFICATION</scope>
</reference>
<comment type="similarity">
    <text evidence="2">Belongs to the HAUS1 family.</text>
</comment>
<proteinExistence type="inferred from homology"/>
<evidence type="ECO:0000313" key="11">
    <source>
        <dbReference type="Ensembl" id="ENSOKIP00005085774.1"/>
    </source>
</evidence>
<dbReference type="GO" id="GO:0007098">
    <property type="term" value="P:centrosome cycle"/>
    <property type="evidence" value="ECO:0007669"/>
    <property type="project" value="TreeGrafter"/>
</dbReference>
<dbReference type="RefSeq" id="XP_020313133.1">
    <property type="nucleotide sequence ID" value="XM_020457544.2"/>
</dbReference>
<sequence length="323" mass="36517">MNGARETFRFSQDSHYFQKATLSLESVFYCIVCLGLPVDMCEKNKKVSKWLSTVFGDQTIPEYEVNTRTVDILYQLAEASEVRCNETSLLIEDQKQKTSEYQADGVHLQNVVLQGVGLSSGSLSKPASDYLSALVANAKVLGVRDTSLSSFVPAVNNLTNELLESEKTDRRLDRELNALRNKLGSVLVLRKTFQEDIKKTMKAQEVESAKAEERLLNMDFVKAKSKDLSYRNKKAEDQLTSRHMENRISHQALMELSEQVYTLKQEILPLSKKLEPYRDLSPSPSLAQVKIEEAKRELAAVDAELEMKVDFMNSSLPKGRPLK</sequence>
<gene>
    <name evidence="11" type="primary">HAUS1</name>
    <name evidence="11" type="synonym">haus1</name>
</gene>
<dbReference type="Ensembl" id="ENSOKIT00005091632.1">
    <property type="protein sequence ID" value="ENSOKIP00005085774.1"/>
    <property type="gene ID" value="ENSOKIG00005037213.1"/>
</dbReference>
<feature type="coiled-coil region" evidence="10">
    <location>
        <begin position="155"/>
        <end position="214"/>
    </location>
</feature>
<dbReference type="GeneTree" id="ENSGT00390000006029"/>
<dbReference type="PRINTS" id="PR02087">
    <property type="entry name" value="HAUSAUGMINL1"/>
</dbReference>
<reference evidence="11" key="1">
    <citation type="submission" date="2025-08" db="UniProtKB">
        <authorList>
            <consortium name="Ensembl"/>
        </authorList>
    </citation>
    <scope>IDENTIFICATION</scope>
</reference>
<evidence type="ECO:0000256" key="5">
    <source>
        <dbReference type="ARBA" id="ARBA00022701"/>
    </source>
</evidence>
<dbReference type="Proteomes" id="UP000694557">
    <property type="component" value="Unassembled WGS sequence"/>
</dbReference>
<dbReference type="GeneID" id="109868108"/>
<organism evidence="11 12">
    <name type="scientific">Oncorhynchus kisutch</name>
    <name type="common">Coho salmon</name>
    <name type="synonym">Salmo kisutch</name>
    <dbReference type="NCBI Taxonomy" id="8019"/>
    <lineage>
        <taxon>Eukaryota</taxon>
        <taxon>Metazoa</taxon>
        <taxon>Chordata</taxon>
        <taxon>Craniata</taxon>
        <taxon>Vertebrata</taxon>
        <taxon>Euteleostomi</taxon>
        <taxon>Actinopterygii</taxon>
        <taxon>Neopterygii</taxon>
        <taxon>Teleostei</taxon>
        <taxon>Protacanthopterygii</taxon>
        <taxon>Salmoniformes</taxon>
        <taxon>Salmonidae</taxon>
        <taxon>Salmoninae</taxon>
        <taxon>Oncorhynchus</taxon>
    </lineage>
</organism>
<evidence type="ECO:0000313" key="12">
    <source>
        <dbReference type="Proteomes" id="UP000694557"/>
    </source>
</evidence>
<evidence type="ECO:0000256" key="6">
    <source>
        <dbReference type="ARBA" id="ARBA00022776"/>
    </source>
</evidence>
<dbReference type="PANTHER" id="PTHR31570">
    <property type="entry name" value="HAUS AUGMIN-LIKE COMPLEX SUBUNIT 1"/>
    <property type="match status" value="1"/>
</dbReference>
<dbReference type="GO" id="GO:0051225">
    <property type="term" value="P:spindle assembly"/>
    <property type="evidence" value="ECO:0007669"/>
    <property type="project" value="InterPro"/>
</dbReference>
<keyword evidence="7 10" id="KW-0175">Coiled coil</keyword>
<name>A0A8C7JH19_ONCKI</name>
<evidence type="ECO:0000256" key="7">
    <source>
        <dbReference type="ARBA" id="ARBA00023054"/>
    </source>
</evidence>
<comment type="subcellular location">
    <subcellularLocation>
        <location evidence="1">Cytoplasm</location>
        <location evidence="1">Cytoskeleton</location>
        <location evidence="1">Spindle</location>
    </subcellularLocation>
</comment>